<gene>
    <name evidence="1" type="ORF">B9Z65_517</name>
</gene>
<dbReference type="OrthoDB" id="47801at2759"/>
<proteinExistence type="predicted"/>
<name>A0A2P8AIV0_9PEZI</name>
<accession>A0A2P8AIV0</accession>
<evidence type="ECO:0000313" key="2">
    <source>
        <dbReference type="Proteomes" id="UP000243723"/>
    </source>
</evidence>
<sequence length="625" mass="72386">MDIQRSTVVSGSQGDEAYILTRHGEVWQFIDEFYLDHEAPIADAVDEIRAIEELEKRRSRRTKNPIFHPIFSYDDRMYDSVKALRLAEAALIPAVLDNWVDRLSQLMEFAHGRPMRDLKYLSLSWVYRFGGIDHSIFPRIHTSAAKTLTSISLDWEAALIDTAPMRRNTSTISRLEGVLVKLFSSTFPCLISFRFRSARPAYKITVPSLYLLHVHRWVIRDPELGFSWNDELTGDLGLAFLERHPHLKELTWPGDRFFASRASSDDQQRSSQIIDDLAVQLSRLEVDRCDLPSLPPHHAIVQERLERFVVDTASKLVALRYLKIGGGIPNSYMREMIRSCRRSAIREVALNGMIWPGGLIGSWDDEERTPRPIGESYWIKPLRNNMPFLFEDEPDEDQTALDAIHNLNDENVDPRTAKYSPYVFHGEPRNEAMLQAIARYYSDTIETLSLLGFIGCPILRNNDYSELDPFLMPLKHFHNLRFFETTVVFNNTAMRRETFVPNHYWENLIAYIERRRPIPSPTRIWGREIFSGDIAEETENAAGRYAKDVFEKFAGHLSDMAKGRQDGVCVRAVIATGYVDLALDAWIGLGDDGQDRLLRWSQLYRWRDEDHVHEHIKRPRYTMRA</sequence>
<dbReference type="EMBL" id="NHZQ01000003">
    <property type="protein sequence ID" value="PSK60367.1"/>
    <property type="molecule type" value="Genomic_DNA"/>
</dbReference>
<evidence type="ECO:0000313" key="1">
    <source>
        <dbReference type="EMBL" id="PSK60367.1"/>
    </source>
</evidence>
<protein>
    <submittedName>
        <fullName evidence="1">Uncharacterized protein</fullName>
    </submittedName>
</protein>
<comment type="caution">
    <text evidence="1">The sequence shown here is derived from an EMBL/GenBank/DDBJ whole genome shotgun (WGS) entry which is preliminary data.</text>
</comment>
<dbReference type="AlphaFoldDB" id="A0A2P8AIV0"/>
<reference evidence="1 2" key="1">
    <citation type="submission" date="2017-05" db="EMBL/GenBank/DDBJ databases">
        <title>Draft genome sequence of Elsinoe australis.</title>
        <authorList>
            <person name="Cheng Q."/>
        </authorList>
    </citation>
    <scope>NUCLEOTIDE SEQUENCE [LARGE SCALE GENOMIC DNA]</scope>
    <source>
        <strain evidence="1 2">NL1</strain>
    </source>
</reference>
<organism evidence="1 2">
    <name type="scientific">Elsinoe australis</name>
    <dbReference type="NCBI Taxonomy" id="40998"/>
    <lineage>
        <taxon>Eukaryota</taxon>
        <taxon>Fungi</taxon>
        <taxon>Dikarya</taxon>
        <taxon>Ascomycota</taxon>
        <taxon>Pezizomycotina</taxon>
        <taxon>Dothideomycetes</taxon>
        <taxon>Dothideomycetidae</taxon>
        <taxon>Myriangiales</taxon>
        <taxon>Elsinoaceae</taxon>
        <taxon>Elsinoe</taxon>
    </lineage>
</organism>
<keyword evidence="2" id="KW-1185">Reference proteome</keyword>
<dbReference type="STRING" id="40998.A0A2P8AIV0"/>
<dbReference type="Proteomes" id="UP000243723">
    <property type="component" value="Unassembled WGS sequence"/>
</dbReference>